<dbReference type="SUPFAM" id="SSF56801">
    <property type="entry name" value="Acetyl-CoA synthetase-like"/>
    <property type="match status" value="1"/>
</dbReference>
<dbReference type="Gene3D" id="3.30.300.30">
    <property type="match status" value="1"/>
</dbReference>
<dbReference type="GO" id="GO:0006631">
    <property type="term" value="P:fatty acid metabolic process"/>
    <property type="evidence" value="ECO:0007669"/>
    <property type="project" value="TreeGrafter"/>
</dbReference>
<protein>
    <submittedName>
        <fullName evidence="3">AMP-binding protein</fullName>
    </submittedName>
</protein>
<dbReference type="InterPro" id="IPR045851">
    <property type="entry name" value="AMP-bd_C_sf"/>
</dbReference>
<gene>
    <name evidence="3" type="ORF">FJM51_08865</name>
</gene>
<evidence type="ECO:0000313" key="4">
    <source>
        <dbReference type="Proteomes" id="UP000319255"/>
    </source>
</evidence>
<comment type="caution">
    <text evidence="3">The sequence shown here is derived from an EMBL/GenBank/DDBJ whole genome shotgun (WGS) entry which is preliminary data.</text>
</comment>
<feature type="domain" description="AMP-dependent synthetase/ligase" evidence="2">
    <location>
        <begin position="31"/>
        <end position="379"/>
    </location>
</feature>
<reference evidence="3 4" key="1">
    <citation type="submission" date="2019-06" db="EMBL/GenBank/DDBJ databases">
        <title>A novel bacterium of genus Amaricoccus, isolated from marine sediment.</title>
        <authorList>
            <person name="Huang H."/>
            <person name="Mo K."/>
            <person name="Hu Y."/>
        </authorList>
    </citation>
    <scope>NUCLEOTIDE SEQUENCE [LARGE SCALE GENOMIC DNA]</scope>
    <source>
        <strain evidence="3 4">HB172011</strain>
    </source>
</reference>
<accession>A0A501WTB6</accession>
<sequence length="516" mass="54116">MERDTELARFRALDRFGSLAEAVLAARRAHGAGRVAVEDIAGTALTYGRLTLAAAVLERAFRARFASGERVGVLLPAAPGAVAVLLGFWRSGRVPAMLNPTVGPGPVLAALRVAGCGSVLSSRVFVEKAELGALVEEMVAAGFAMVWTEDLRRSAGAFDKLAAAVAGRFAPRDVTRASEAAVLFTSGTEGAPKGVVLTHGNILANIAQLRARAPIGPEDRAVSALPLFHSFGLTAGVALMLATGIRTGLHPSPLHYRVIPELVRRLEATILIGTDTFLAGWGRRATAAQLGSLRAVVAGGEPVKATTRALWTGSFGVPVLEGYGATETGPVLALNDYADPRPGTVGRLLPGIEYRLEPVPGIDGERLFVRGPNVMAGYLRLGGEGAVEPPEDGWYDTGDVVRMGPEGHVTIVGRLRRFAKVGGEMVSLARVEALAADVWPDEPLGAAALPCPRKGQKVVLAIAHPGARLEDLRAHAREAGVAEIQLPAELRVLAEIPVLASGKTDFPRLQALLEAE</sequence>
<organism evidence="3 4">
    <name type="scientific">Amaricoccus solimangrovi</name>
    <dbReference type="NCBI Taxonomy" id="2589815"/>
    <lineage>
        <taxon>Bacteria</taxon>
        <taxon>Pseudomonadati</taxon>
        <taxon>Pseudomonadota</taxon>
        <taxon>Alphaproteobacteria</taxon>
        <taxon>Rhodobacterales</taxon>
        <taxon>Paracoccaceae</taxon>
        <taxon>Amaricoccus</taxon>
    </lineage>
</organism>
<dbReference type="EMBL" id="VFRP01000007">
    <property type="protein sequence ID" value="TPE51344.1"/>
    <property type="molecule type" value="Genomic_DNA"/>
</dbReference>
<dbReference type="InterPro" id="IPR042099">
    <property type="entry name" value="ANL_N_sf"/>
</dbReference>
<evidence type="ECO:0000259" key="2">
    <source>
        <dbReference type="Pfam" id="PF00501"/>
    </source>
</evidence>
<dbReference type="Gene3D" id="3.40.50.12780">
    <property type="entry name" value="N-terminal domain of ligase-like"/>
    <property type="match status" value="1"/>
</dbReference>
<dbReference type="Proteomes" id="UP000319255">
    <property type="component" value="Unassembled WGS sequence"/>
</dbReference>
<evidence type="ECO:0000313" key="3">
    <source>
        <dbReference type="EMBL" id="TPE51344.1"/>
    </source>
</evidence>
<dbReference type="InterPro" id="IPR000873">
    <property type="entry name" value="AMP-dep_synth/lig_dom"/>
</dbReference>
<name>A0A501WTB6_9RHOB</name>
<dbReference type="OrthoDB" id="6187882at2"/>
<evidence type="ECO:0000256" key="1">
    <source>
        <dbReference type="ARBA" id="ARBA00006432"/>
    </source>
</evidence>
<dbReference type="PROSITE" id="PS00455">
    <property type="entry name" value="AMP_BINDING"/>
    <property type="match status" value="1"/>
</dbReference>
<dbReference type="InterPro" id="IPR020845">
    <property type="entry name" value="AMP-binding_CS"/>
</dbReference>
<dbReference type="PANTHER" id="PTHR43201">
    <property type="entry name" value="ACYL-COA SYNTHETASE"/>
    <property type="match status" value="1"/>
</dbReference>
<dbReference type="GO" id="GO:0031956">
    <property type="term" value="F:medium-chain fatty acid-CoA ligase activity"/>
    <property type="evidence" value="ECO:0007669"/>
    <property type="project" value="TreeGrafter"/>
</dbReference>
<comment type="similarity">
    <text evidence="1">Belongs to the ATP-dependent AMP-binding enzyme family.</text>
</comment>
<keyword evidence="4" id="KW-1185">Reference proteome</keyword>
<dbReference type="Pfam" id="PF00501">
    <property type="entry name" value="AMP-binding"/>
    <property type="match status" value="1"/>
</dbReference>
<dbReference type="RefSeq" id="WP_140453780.1">
    <property type="nucleotide sequence ID" value="NZ_VFRP01000007.1"/>
</dbReference>
<proteinExistence type="inferred from homology"/>
<dbReference type="PANTHER" id="PTHR43201:SF8">
    <property type="entry name" value="ACYL-COA SYNTHETASE FAMILY MEMBER 3"/>
    <property type="match status" value="1"/>
</dbReference>
<dbReference type="AlphaFoldDB" id="A0A501WTB6"/>